<accession>A0A9W6Q0B0</accession>
<evidence type="ECO:0000259" key="2">
    <source>
        <dbReference type="Pfam" id="PF07811"/>
    </source>
</evidence>
<protein>
    <submittedName>
        <fullName evidence="3">Membrane protein</fullName>
    </submittedName>
</protein>
<dbReference type="Pfam" id="PF07811">
    <property type="entry name" value="TadE"/>
    <property type="match status" value="1"/>
</dbReference>
<feature type="transmembrane region" description="Helical" evidence="1">
    <location>
        <begin position="24"/>
        <end position="43"/>
    </location>
</feature>
<proteinExistence type="predicted"/>
<reference evidence="3" key="1">
    <citation type="submission" date="2023-02" db="EMBL/GenBank/DDBJ databases">
        <title>Actinomadura rubrobrunea NBRC 14622.</title>
        <authorList>
            <person name="Ichikawa N."/>
            <person name="Sato H."/>
            <person name="Tonouchi N."/>
        </authorList>
    </citation>
    <scope>NUCLEOTIDE SEQUENCE</scope>
    <source>
        <strain evidence="3">NBRC 14622</strain>
    </source>
</reference>
<sequence>MTRLTCGRPAAGARRAADAGSMSLELVLVAPIFVAFLMLLAAAGRVVDAQSQLDGAARDAVRAASVGRSAGAAVRLADEAARADLAGNHWCAGGPRVDTDTSDWRPGGRVAVTIVCDVDLSDLTLIGLPGTKTLRGRAVAPIDTYTYRGTDVVGGPADAGRQR</sequence>
<evidence type="ECO:0000256" key="1">
    <source>
        <dbReference type="SAM" id="Phobius"/>
    </source>
</evidence>
<evidence type="ECO:0000313" key="4">
    <source>
        <dbReference type="Proteomes" id="UP001165124"/>
    </source>
</evidence>
<dbReference type="InterPro" id="IPR012495">
    <property type="entry name" value="TadE-like_dom"/>
</dbReference>
<dbReference type="EMBL" id="BSRZ01000029">
    <property type="protein sequence ID" value="GLW67630.1"/>
    <property type="molecule type" value="Genomic_DNA"/>
</dbReference>
<dbReference type="RefSeq" id="WP_227023412.1">
    <property type="nucleotide sequence ID" value="NZ_BSRZ01000029.1"/>
</dbReference>
<evidence type="ECO:0000313" key="3">
    <source>
        <dbReference type="EMBL" id="GLW67630.1"/>
    </source>
</evidence>
<keyword evidence="1" id="KW-0472">Membrane</keyword>
<keyword evidence="4" id="KW-1185">Reference proteome</keyword>
<dbReference type="Proteomes" id="UP001165124">
    <property type="component" value="Unassembled WGS sequence"/>
</dbReference>
<organism evidence="3 4">
    <name type="scientific">Actinomadura rubrobrunea</name>
    <dbReference type="NCBI Taxonomy" id="115335"/>
    <lineage>
        <taxon>Bacteria</taxon>
        <taxon>Bacillati</taxon>
        <taxon>Actinomycetota</taxon>
        <taxon>Actinomycetes</taxon>
        <taxon>Streptosporangiales</taxon>
        <taxon>Thermomonosporaceae</taxon>
        <taxon>Actinomadura</taxon>
    </lineage>
</organism>
<dbReference type="AlphaFoldDB" id="A0A9W6Q0B0"/>
<keyword evidence="1" id="KW-1133">Transmembrane helix</keyword>
<keyword evidence="1" id="KW-0812">Transmembrane</keyword>
<comment type="caution">
    <text evidence="3">The sequence shown here is derived from an EMBL/GenBank/DDBJ whole genome shotgun (WGS) entry which is preliminary data.</text>
</comment>
<feature type="domain" description="TadE-like" evidence="2">
    <location>
        <begin position="20"/>
        <end position="62"/>
    </location>
</feature>
<name>A0A9W6Q0B0_9ACTN</name>
<gene>
    <name evidence="3" type="ORF">Arub01_58730</name>
</gene>